<dbReference type="AlphaFoldDB" id="A0A0L6VT73"/>
<gene>
    <name evidence="2" type="ORF">VP01_10874g1</name>
</gene>
<feature type="compositionally biased region" description="Basic residues" evidence="1">
    <location>
        <begin position="125"/>
        <end position="136"/>
    </location>
</feature>
<comment type="caution">
    <text evidence="2">The sequence shown here is derived from an EMBL/GenBank/DDBJ whole genome shotgun (WGS) entry which is preliminary data.</text>
</comment>
<name>A0A0L6VT73_9BASI</name>
<evidence type="ECO:0000313" key="2">
    <source>
        <dbReference type="EMBL" id="KNZ63903.1"/>
    </source>
</evidence>
<dbReference type="EMBL" id="LAVV01000970">
    <property type="protein sequence ID" value="KNZ63903.1"/>
    <property type="molecule type" value="Genomic_DNA"/>
</dbReference>
<proteinExistence type="predicted"/>
<dbReference type="OrthoDB" id="2507113at2759"/>
<feature type="compositionally biased region" description="Pro residues" evidence="1">
    <location>
        <begin position="137"/>
        <end position="149"/>
    </location>
</feature>
<keyword evidence="3" id="KW-1185">Reference proteome</keyword>
<dbReference type="Proteomes" id="UP000037035">
    <property type="component" value="Unassembled WGS sequence"/>
</dbReference>
<protein>
    <submittedName>
        <fullName evidence="2">Uncharacterized protein</fullName>
    </submittedName>
</protein>
<dbReference type="VEuPathDB" id="FungiDB:VP01_10874g1"/>
<evidence type="ECO:0000256" key="1">
    <source>
        <dbReference type="SAM" id="MobiDB-lite"/>
    </source>
</evidence>
<accession>A0A0L6VT73</accession>
<sequence>MSINKTYLKQIDLLHQFYNHYVHHNMLERYNKEVKESGKFNAEEEKKAIQKSWEMLRDASYKFAVEKDFPMRYRKIISDIHSHSDEEYNAKHNLYVIKTLPFPSKIANDSFRNLDKVMLDTQIVQKKRRKQRRRVPPTKPRPSIFPRPPKGVPLDFYDSEWFNQLQPNVRDVVADINSVAFLPESSDML</sequence>
<feature type="region of interest" description="Disordered" evidence="1">
    <location>
        <begin position="125"/>
        <end position="149"/>
    </location>
</feature>
<organism evidence="2 3">
    <name type="scientific">Puccinia sorghi</name>
    <dbReference type="NCBI Taxonomy" id="27349"/>
    <lineage>
        <taxon>Eukaryota</taxon>
        <taxon>Fungi</taxon>
        <taxon>Dikarya</taxon>
        <taxon>Basidiomycota</taxon>
        <taxon>Pucciniomycotina</taxon>
        <taxon>Pucciniomycetes</taxon>
        <taxon>Pucciniales</taxon>
        <taxon>Pucciniaceae</taxon>
        <taxon>Puccinia</taxon>
    </lineage>
</organism>
<evidence type="ECO:0000313" key="3">
    <source>
        <dbReference type="Proteomes" id="UP000037035"/>
    </source>
</evidence>
<reference evidence="2 3" key="1">
    <citation type="submission" date="2015-08" db="EMBL/GenBank/DDBJ databases">
        <title>Next Generation Sequencing and Analysis of the Genome of Puccinia sorghi L Schw, the Causal Agent of Maize Common Rust.</title>
        <authorList>
            <person name="Rochi L."/>
            <person name="Burguener G."/>
            <person name="Darino M."/>
            <person name="Turjanski A."/>
            <person name="Kreff E."/>
            <person name="Dieguez M.J."/>
            <person name="Sacco F."/>
        </authorList>
    </citation>
    <scope>NUCLEOTIDE SEQUENCE [LARGE SCALE GENOMIC DNA]</scope>
    <source>
        <strain evidence="2 3">RO10H11247</strain>
    </source>
</reference>